<dbReference type="Pfam" id="PF00528">
    <property type="entry name" value="BPD_transp_1"/>
    <property type="match status" value="1"/>
</dbReference>
<dbReference type="Pfam" id="PF12911">
    <property type="entry name" value="OppC_N"/>
    <property type="match status" value="1"/>
</dbReference>
<keyword evidence="6 7" id="KW-0472">Membrane</keyword>
<reference evidence="9" key="1">
    <citation type="submission" date="2021-03" db="EMBL/GenBank/DDBJ databases">
        <title>Proteiniclasticum marinus sp. nov., isolated from tidal flat sediment.</title>
        <authorList>
            <person name="Namirimu T."/>
            <person name="Yang J.-A."/>
            <person name="Yang S.-H."/>
            <person name="Kim Y.-J."/>
            <person name="Kwon K.K."/>
        </authorList>
    </citation>
    <scope>NUCLEOTIDE SEQUENCE</scope>
    <source>
        <strain evidence="9">SCR006</strain>
    </source>
</reference>
<organism evidence="9 10">
    <name type="scientific">Proteiniclasticum aestuarii</name>
    <dbReference type="NCBI Taxonomy" id="2817862"/>
    <lineage>
        <taxon>Bacteria</taxon>
        <taxon>Bacillati</taxon>
        <taxon>Bacillota</taxon>
        <taxon>Clostridia</taxon>
        <taxon>Eubacteriales</taxon>
        <taxon>Clostridiaceae</taxon>
        <taxon>Proteiniclasticum</taxon>
    </lineage>
</organism>
<dbReference type="Proteomes" id="UP000664218">
    <property type="component" value="Unassembled WGS sequence"/>
</dbReference>
<dbReference type="InterPro" id="IPR050366">
    <property type="entry name" value="BP-dependent_transpt_permease"/>
</dbReference>
<proteinExistence type="inferred from homology"/>
<gene>
    <name evidence="9" type="ORF">J3A84_08925</name>
</gene>
<comment type="similarity">
    <text evidence="7">Belongs to the binding-protein-dependent transport system permease family.</text>
</comment>
<keyword evidence="10" id="KW-1185">Reference proteome</keyword>
<evidence type="ECO:0000256" key="4">
    <source>
        <dbReference type="ARBA" id="ARBA00022692"/>
    </source>
</evidence>
<dbReference type="EMBL" id="JAFNJU010000006">
    <property type="protein sequence ID" value="MBO1265147.1"/>
    <property type="molecule type" value="Genomic_DNA"/>
</dbReference>
<dbReference type="GO" id="GO:0055085">
    <property type="term" value="P:transmembrane transport"/>
    <property type="evidence" value="ECO:0007669"/>
    <property type="project" value="InterPro"/>
</dbReference>
<evidence type="ECO:0000256" key="5">
    <source>
        <dbReference type="ARBA" id="ARBA00022989"/>
    </source>
</evidence>
<evidence type="ECO:0000259" key="8">
    <source>
        <dbReference type="PROSITE" id="PS50928"/>
    </source>
</evidence>
<comment type="caution">
    <text evidence="9">The sequence shown here is derived from an EMBL/GenBank/DDBJ whole genome shotgun (WGS) entry which is preliminary data.</text>
</comment>
<comment type="subcellular location">
    <subcellularLocation>
        <location evidence="1 7">Cell membrane</location>
        <topology evidence="1 7">Multi-pass membrane protein</topology>
    </subcellularLocation>
</comment>
<dbReference type="PROSITE" id="PS50928">
    <property type="entry name" value="ABC_TM1"/>
    <property type="match status" value="1"/>
</dbReference>
<feature type="transmembrane region" description="Helical" evidence="7">
    <location>
        <begin position="101"/>
        <end position="126"/>
    </location>
</feature>
<dbReference type="InterPro" id="IPR000515">
    <property type="entry name" value="MetI-like"/>
</dbReference>
<evidence type="ECO:0000256" key="3">
    <source>
        <dbReference type="ARBA" id="ARBA00022475"/>
    </source>
</evidence>
<evidence type="ECO:0000256" key="2">
    <source>
        <dbReference type="ARBA" id="ARBA00022448"/>
    </source>
</evidence>
<evidence type="ECO:0000313" key="10">
    <source>
        <dbReference type="Proteomes" id="UP000664218"/>
    </source>
</evidence>
<evidence type="ECO:0000256" key="6">
    <source>
        <dbReference type="ARBA" id="ARBA00023136"/>
    </source>
</evidence>
<dbReference type="PANTHER" id="PTHR43386">
    <property type="entry name" value="OLIGOPEPTIDE TRANSPORT SYSTEM PERMEASE PROTEIN APPC"/>
    <property type="match status" value="1"/>
</dbReference>
<dbReference type="SUPFAM" id="SSF161098">
    <property type="entry name" value="MetI-like"/>
    <property type="match status" value="1"/>
</dbReference>
<name>A0A939HBZ8_9CLOT</name>
<feature type="transmembrane region" description="Helical" evidence="7">
    <location>
        <begin position="38"/>
        <end position="59"/>
    </location>
</feature>
<keyword evidence="3" id="KW-1003">Cell membrane</keyword>
<keyword evidence="2 7" id="KW-0813">Transport</keyword>
<feature type="transmembrane region" description="Helical" evidence="7">
    <location>
        <begin position="138"/>
        <end position="158"/>
    </location>
</feature>
<evidence type="ECO:0000256" key="7">
    <source>
        <dbReference type="RuleBase" id="RU363032"/>
    </source>
</evidence>
<feature type="domain" description="ABC transmembrane type-1" evidence="8">
    <location>
        <begin position="99"/>
        <end position="290"/>
    </location>
</feature>
<dbReference type="CDD" id="cd06261">
    <property type="entry name" value="TM_PBP2"/>
    <property type="match status" value="1"/>
</dbReference>
<accession>A0A939HBZ8</accession>
<dbReference type="Gene3D" id="1.10.3720.10">
    <property type="entry name" value="MetI-like"/>
    <property type="match status" value="1"/>
</dbReference>
<evidence type="ECO:0000313" key="9">
    <source>
        <dbReference type="EMBL" id="MBO1265147.1"/>
    </source>
</evidence>
<dbReference type="InterPro" id="IPR025966">
    <property type="entry name" value="OppC_N"/>
</dbReference>
<dbReference type="PANTHER" id="PTHR43386:SF1">
    <property type="entry name" value="D,D-DIPEPTIDE TRANSPORT SYSTEM PERMEASE PROTEIN DDPC-RELATED"/>
    <property type="match status" value="1"/>
</dbReference>
<evidence type="ECO:0000256" key="1">
    <source>
        <dbReference type="ARBA" id="ARBA00004651"/>
    </source>
</evidence>
<keyword evidence="5 7" id="KW-1133">Transmembrane helix</keyword>
<feature type="transmembrane region" description="Helical" evidence="7">
    <location>
        <begin position="164"/>
        <end position="181"/>
    </location>
</feature>
<feature type="transmembrane region" description="Helical" evidence="7">
    <location>
        <begin position="269"/>
        <end position="289"/>
    </location>
</feature>
<dbReference type="AlphaFoldDB" id="A0A939HBZ8"/>
<sequence>MSRKLDRKFDRILEREEKGLNGGKTMNRSLRKFLKNRLAIVGVVLFALILLASIFAPLLTSYDPLGVDMSSVLEAPSREHILGTDKIGRDIFSRVLYGGRISILVGLGSALGAAFIGVLLGAYAGYKGGKIDKFILRVSEIFMSFPQIVLVLLLVTILGQSLTNLLIIFILTGWGSVYRMTRARMLSIREEEYVQALRAFGLNDFIVAYKHMLPNAIGPILVNITLSTAMFILEEAALSFLGLGVPLEIATWGNILNAAQDQSVLLNNWWIWLPVGVVISLFVMAVNFMGDGLRDSTDPTQQG</sequence>
<dbReference type="InterPro" id="IPR035906">
    <property type="entry name" value="MetI-like_sf"/>
</dbReference>
<dbReference type="GO" id="GO:0005886">
    <property type="term" value="C:plasma membrane"/>
    <property type="evidence" value="ECO:0007669"/>
    <property type="project" value="UniProtKB-SubCell"/>
</dbReference>
<feature type="transmembrane region" description="Helical" evidence="7">
    <location>
        <begin position="220"/>
        <end position="249"/>
    </location>
</feature>
<keyword evidence="4 7" id="KW-0812">Transmembrane</keyword>
<protein>
    <submittedName>
        <fullName evidence="9">ABC transporter permease</fullName>
    </submittedName>
</protein>